<dbReference type="InterPro" id="IPR046341">
    <property type="entry name" value="SET_dom_sf"/>
</dbReference>
<dbReference type="Pfam" id="PF00856">
    <property type="entry name" value="SET"/>
    <property type="match status" value="1"/>
</dbReference>
<dbReference type="EMBL" id="CALNXK010000333">
    <property type="protein sequence ID" value="CAH3182821.1"/>
    <property type="molecule type" value="Genomic_DNA"/>
</dbReference>
<accession>A0ABN8RTL0</accession>
<protein>
    <recommendedName>
        <fullName evidence="1">SET domain-containing protein</fullName>
    </recommendedName>
</protein>
<feature type="domain" description="SET" evidence="1">
    <location>
        <begin position="77"/>
        <end position="198"/>
    </location>
</feature>
<organism evidence="2 3">
    <name type="scientific">Porites lobata</name>
    <dbReference type="NCBI Taxonomy" id="104759"/>
    <lineage>
        <taxon>Eukaryota</taxon>
        <taxon>Metazoa</taxon>
        <taxon>Cnidaria</taxon>
        <taxon>Anthozoa</taxon>
        <taxon>Hexacorallia</taxon>
        <taxon>Scleractinia</taxon>
        <taxon>Fungiina</taxon>
        <taxon>Poritidae</taxon>
        <taxon>Porites</taxon>
    </lineage>
</organism>
<dbReference type="SMART" id="SM00317">
    <property type="entry name" value="SET"/>
    <property type="match status" value="1"/>
</dbReference>
<dbReference type="InterPro" id="IPR051760">
    <property type="entry name" value="KMT5A"/>
</dbReference>
<dbReference type="PANTHER" id="PTHR46167">
    <property type="entry name" value="N-LYSINE METHYLTRANSFERASE KMT5A"/>
    <property type="match status" value="1"/>
</dbReference>
<evidence type="ECO:0000259" key="1">
    <source>
        <dbReference type="PROSITE" id="PS50280"/>
    </source>
</evidence>
<proteinExistence type="predicted"/>
<evidence type="ECO:0000313" key="3">
    <source>
        <dbReference type="Proteomes" id="UP001159405"/>
    </source>
</evidence>
<dbReference type="PANTHER" id="PTHR46167:SF1">
    <property type="entry name" value="N-LYSINE METHYLTRANSFERASE KMT5A"/>
    <property type="match status" value="1"/>
</dbReference>
<dbReference type="SUPFAM" id="SSF82199">
    <property type="entry name" value="SET domain"/>
    <property type="match status" value="1"/>
</dbReference>
<name>A0ABN8RTL0_9CNID</name>
<dbReference type="PROSITE" id="PS50280">
    <property type="entry name" value="SET"/>
    <property type="match status" value="1"/>
</dbReference>
<dbReference type="InterPro" id="IPR001214">
    <property type="entry name" value="SET_dom"/>
</dbReference>
<dbReference type="Proteomes" id="UP001159405">
    <property type="component" value="Unassembled WGS sequence"/>
</dbReference>
<keyword evidence="3" id="KW-1185">Reference proteome</keyword>
<comment type="caution">
    <text evidence="2">The sequence shown here is derived from an EMBL/GenBank/DDBJ whole genome shotgun (WGS) entry which is preliminary data.</text>
</comment>
<evidence type="ECO:0000313" key="2">
    <source>
        <dbReference type="EMBL" id="CAH3182821.1"/>
    </source>
</evidence>
<dbReference type="Gene3D" id="2.170.270.10">
    <property type="entry name" value="SET domain"/>
    <property type="match status" value="1"/>
</dbReference>
<gene>
    <name evidence="2" type="ORF">PLOB_00027535</name>
</gene>
<sequence length="268" mass="30954">MHHDPSDLGSPIRIWITPKERTLKMFSFFSFVFSIKYIKSVASLRTVASVIMILVANLKFTVTFKEPCGRFQGKDQEGFEERFINEFIGRGVFTTKTFSKDDFLLVYKGELVTADEGYRREDSYHPDLGSFLFFFKDGIKCFCVDATFSKGLGRLVNDAPSNKSNSVMRKVKEGSETYLVLYALRDIKIGEELRYDYGVKDLPWHKIKGNWILAVIILKINLLICINKTLNKTINYIRVNIFILSVESGSWSKLTLNSTKFWSFLRYS</sequence>
<reference evidence="2 3" key="1">
    <citation type="submission" date="2022-05" db="EMBL/GenBank/DDBJ databases">
        <authorList>
            <consortium name="Genoscope - CEA"/>
            <person name="William W."/>
        </authorList>
    </citation>
    <scope>NUCLEOTIDE SEQUENCE [LARGE SCALE GENOMIC DNA]</scope>
</reference>